<dbReference type="CDD" id="cd02027">
    <property type="entry name" value="APSK"/>
    <property type="match status" value="1"/>
</dbReference>
<dbReference type="EMBL" id="FNKM01000002">
    <property type="protein sequence ID" value="SDQ41764.1"/>
    <property type="molecule type" value="Genomic_DNA"/>
</dbReference>
<dbReference type="Proteomes" id="UP000198740">
    <property type="component" value="Unassembled WGS sequence"/>
</dbReference>
<gene>
    <name evidence="7" type="primary">cysC</name>
    <name evidence="10" type="ORF">SAMN04490186_0418</name>
</gene>
<comment type="catalytic activity">
    <reaction evidence="1 7 8">
        <text>adenosine 5'-phosphosulfate + ATP = 3'-phosphoadenylyl sulfate + ADP + H(+)</text>
        <dbReference type="Rhea" id="RHEA:24152"/>
        <dbReference type="ChEBI" id="CHEBI:15378"/>
        <dbReference type="ChEBI" id="CHEBI:30616"/>
        <dbReference type="ChEBI" id="CHEBI:58243"/>
        <dbReference type="ChEBI" id="CHEBI:58339"/>
        <dbReference type="ChEBI" id="CHEBI:456216"/>
        <dbReference type="EC" id="2.7.1.25"/>
    </reaction>
</comment>
<feature type="domain" description="APS kinase" evidence="9">
    <location>
        <begin position="10"/>
        <end position="159"/>
    </location>
</feature>
<evidence type="ECO:0000256" key="6">
    <source>
        <dbReference type="ARBA" id="ARBA00022840"/>
    </source>
</evidence>
<keyword evidence="5 7" id="KW-0547">Nucleotide-binding</keyword>
<dbReference type="InterPro" id="IPR002891">
    <property type="entry name" value="APS"/>
</dbReference>
<dbReference type="InterPro" id="IPR059117">
    <property type="entry name" value="APS_kinase_dom"/>
</dbReference>
<dbReference type="NCBIfam" id="TIGR00455">
    <property type="entry name" value="apsK"/>
    <property type="match status" value="1"/>
</dbReference>
<evidence type="ECO:0000256" key="4">
    <source>
        <dbReference type="ARBA" id="ARBA00022679"/>
    </source>
</evidence>
<dbReference type="GO" id="GO:0016301">
    <property type="term" value="F:kinase activity"/>
    <property type="evidence" value="ECO:0007669"/>
    <property type="project" value="UniProtKB-KW"/>
</dbReference>
<dbReference type="PANTHER" id="PTHR42700">
    <property type="entry name" value="SULFATE ADENYLYLTRANSFERASE"/>
    <property type="match status" value="1"/>
</dbReference>
<comment type="function">
    <text evidence="7 8">Catalyzes the synthesis of activated sulfate.</text>
</comment>
<name>A0ABY0TD53_9PSED</name>
<keyword evidence="11" id="KW-1185">Reference proteome</keyword>
<dbReference type="Gene3D" id="3.40.50.300">
    <property type="entry name" value="P-loop containing nucleotide triphosphate hydrolases"/>
    <property type="match status" value="1"/>
</dbReference>
<reference evidence="10 11" key="1">
    <citation type="submission" date="2016-10" db="EMBL/GenBank/DDBJ databases">
        <authorList>
            <person name="Varghese N."/>
            <person name="Submissions S."/>
        </authorList>
    </citation>
    <scope>NUCLEOTIDE SEQUENCE [LARGE SCALE GENOMIC DNA]</scope>
    <source>
        <strain evidence="10 11">BS2976</strain>
    </source>
</reference>
<evidence type="ECO:0000256" key="3">
    <source>
        <dbReference type="ARBA" id="ARBA00012121"/>
    </source>
</evidence>
<keyword evidence="7 8" id="KW-0418">Kinase</keyword>
<evidence type="ECO:0000256" key="8">
    <source>
        <dbReference type="RuleBase" id="RU004347"/>
    </source>
</evidence>
<dbReference type="PANTHER" id="PTHR42700:SF1">
    <property type="entry name" value="SULFATE ADENYLYLTRANSFERASE"/>
    <property type="match status" value="1"/>
</dbReference>
<keyword evidence="7" id="KW-0597">Phosphoprotein</keyword>
<feature type="active site" description="Phosphoserine intermediate" evidence="7">
    <location>
        <position position="91"/>
    </location>
</feature>
<evidence type="ECO:0000256" key="2">
    <source>
        <dbReference type="ARBA" id="ARBA00004806"/>
    </source>
</evidence>
<dbReference type="HAMAP" id="MF_00065">
    <property type="entry name" value="Adenylyl_sulf_kinase"/>
    <property type="match status" value="1"/>
</dbReference>
<comment type="similarity">
    <text evidence="7 8">Belongs to the APS kinase family.</text>
</comment>
<evidence type="ECO:0000313" key="10">
    <source>
        <dbReference type="EMBL" id="SDQ41764.1"/>
    </source>
</evidence>
<evidence type="ECO:0000256" key="7">
    <source>
        <dbReference type="HAMAP-Rule" id="MF_00065"/>
    </source>
</evidence>
<dbReference type="SUPFAM" id="SSF52540">
    <property type="entry name" value="P-loop containing nucleoside triphosphate hydrolases"/>
    <property type="match status" value="1"/>
</dbReference>
<evidence type="ECO:0000259" key="9">
    <source>
        <dbReference type="Pfam" id="PF01583"/>
    </source>
</evidence>
<dbReference type="EC" id="2.7.1.25" evidence="3 7"/>
<dbReference type="NCBIfam" id="NF003013">
    <property type="entry name" value="PRK03846.1"/>
    <property type="match status" value="1"/>
</dbReference>
<keyword evidence="6 7" id="KW-0067">ATP-binding</keyword>
<comment type="pathway">
    <text evidence="2 7 8">Sulfur metabolism; hydrogen sulfide biosynthesis; sulfite from sulfate: step 2/3.</text>
</comment>
<organism evidence="10 11">
    <name type="scientific">Pseudomonas grimontii</name>
    <dbReference type="NCBI Taxonomy" id="129847"/>
    <lineage>
        <taxon>Bacteria</taxon>
        <taxon>Pseudomonadati</taxon>
        <taxon>Pseudomonadota</taxon>
        <taxon>Gammaproteobacteria</taxon>
        <taxon>Pseudomonadales</taxon>
        <taxon>Pseudomonadaceae</taxon>
        <taxon>Pseudomonas</taxon>
    </lineage>
</organism>
<feature type="binding site" evidence="7">
    <location>
        <begin position="17"/>
        <end position="24"/>
    </location>
    <ligand>
        <name>ATP</name>
        <dbReference type="ChEBI" id="CHEBI:30616"/>
    </ligand>
</feature>
<keyword evidence="4 7" id="KW-0808">Transferase</keyword>
<evidence type="ECO:0000256" key="1">
    <source>
        <dbReference type="ARBA" id="ARBA00001823"/>
    </source>
</evidence>
<evidence type="ECO:0000256" key="5">
    <source>
        <dbReference type="ARBA" id="ARBA00022741"/>
    </source>
</evidence>
<sequence length="178" mass="19338">MNLGEGMSTPICIWLTGLPGAGKTTIARALSDALQVKGINSFILDGDELRQGLCSDLGMSMTDRAENIRRAGEVAKLMAKADHIVICAFVSPYIKDRSIARKLFHNGEFLEVYLSTPVEVCSQRDPKGLYTKFRQGLISGLTGVDAPYEAPLDPDMDIDTSTSSIDDAVCAILTKFNY</sequence>
<accession>A0ABY0TD53</accession>
<comment type="caution">
    <text evidence="10">The sequence shown here is derived from an EMBL/GenBank/DDBJ whole genome shotgun (WGS) entry which is preliminary data.</text>
</comment>
<dbReference type="Pfam" id="PF01583">
    <property type="entry name" value="APS_kinase"/>
    <property type="match status" value="1"/>
</dbReference>
<dbReference type="InterPro" id="IPR027417">
    <property type="entry name" value="P-loop_NTPase"/>
</dbReference>
<proteinExistence type="inferred from homology"/>
<protein>
    <recommendedName>
        <fullName evidence="3 7">Adenylyl-sulfate kinase</fullName>
        <ecNumber evidence="3 7">2.7.1.25</ecNumber>
    </recommendedName>
    <alternativeName>
        <fullName evidence="7">APS kinase</fullName>
    </alternativeName>
    <alternativeName>
        <fullName evidence="7">ATP adenosine-5'-phosphosulfate 3'-phosphotransferase</fullName>
    </alternativeName>
    <alternativeName>
        <fullName evidence="7">Adenosine-5'-phosphosulfate kinase</fullName>
    </alternativeName>
</protein>
<dbReference type="InterPro" id="IPR050512">
    <property type="entry name" value="Sulf_AdTrans/APS_kinase"/>
</dbReference>
<evidence type="ECO:0000313" key="11">
    <source>
        <dbReference type="Proteomes" id="UP000198740"/>
    </source>
</evidence>